<name>A0AAQ2XNE5_9LACO</name>
<proteinExistence type="predicted"/>
<feature type="transmembrane region" description="Helical" evidence="6">
    <location>
        <begin position="31"/>
        <end position="49"/>
    </location>
</feature>
<protein>
    <submittedName>
        <fullName evidence="7">MFS transporter</fullName>
    </submittedName>
</protein>
<keyword evidence="4 6" id="KW-1133">Transmembrane helix</keyword>
<dbReference type="GO" id="GO:0012505">
    <property type="term" value="C:endomembrane system"/>
    <property type="evidence" value="ECO:0007669"/>
    <property type="project" value="UniProtKB-SubCell"/>
</dbReference>
<reference evidence="7" key="1">
    <citation type="submission" date="2023-02" db="EMBL/GenBank/DDBJ databases">
        <title>Complete genome sequence of Lactobacillus ruminis CACC888 isolated from Pig feces.</title>
        <authorList>
            <person name="Park S."/>
            <person name="Park M.A."/>
            <person name="Kim D.-H."/>
            <person name="Kim Y."/>
        </authorList>
    </citation>
    <scope>NUCLEOTIDE SEQUENCE</scope>
    <source>
        <strain evidence="7">CACC888</strain>
    </source>
</reference>
<dbReference type="SUPFAM" id="SSF103473">
    <property type="entry name" value="MFS general substrate transporter"/>
    <property type="match status" value="1"/>
</dbReference>
<sequence length="156" mass="17008">MSLQKAMTIAFVITALVLILNELAKKISSTTIITICIIAYLGISLYAYIMKTQLAFWILAIAVGMFQDPIQALSRSYFGKIIPAEKSGEYFGLYDIFGKGASILGTIIVSLVSQLTGNLNLSVSALSILFLIGLFLFRKAVRLNQKNSECGQTTNV</sequence>
<keyword evidence="5 6" id="KW-0472">Membrane</keyword>
<feature type="transmembrane region" description="Helical" evidence="6">
    <location>
        <begin position="55"/>
        <end position="78"/>
    </location>
</feature>
<organism evidence="7 8">
    <name type="scientific">Ligilactobacillus ruminis</name>
    <dbReference type="NCBI Taxonomy" id="1623"/>
    <lineage>
        <taxon>Bacteria</taxon>
        <taxon>Bacillati</taxon>
        <taxon>Bacillota</taxon>
        <taxon>Bacilli</taxon>
        <taxon>Lactobacillales</taxon>
        <taxon>Lactobacillaceae</taxon>
        <taxon>Ligilactobacillus</taxon>
    </lineage>
</organism>
<evidence type="ECO:0000256" key="2">
    <source>
        <dbReference type="ARBA" id="ARBA00022448"/>
    </source>
</evidence>
<evidence type="ECO:0000256" key="5">
    <source>
        <dbReference type="ARBA" id="ARBA00023136"/>
    </source>
</evidence>
<feature type="transmembrane region" description="Helical" evidence="6">
    <location>
        <begin position="119"/>
        <end position="137"/>
    </location>
</feature>
<dbReference type="RefSeq" id="WP_273745564.1">
    <property type="nucleotide sequence ID" value="NZ_CP117692.1"/>
</dbReference>
<evidence type="ECO:0000313" key="8">
    <source>
        <dbReference type="Proteomes" id="UP001222683"/>
    </source>
</evidence>
<feature type="transmembrane region" description="Helical" evidence="6">
    <location>
        <begin position="90"/>
        <end position="113"/>
    </location>
</feature>
<dbReference type="Pfam" id="PF11700">
    <property type="entry name" value="ATG22"/>
    <property type="match status" value="1"/>
</dbReference>
<evidence type="ECO:0000256" key="4">
    <source>
        <dbReference type="ARBA" id="ARBA00022989"/>
    </source>
</evidence>
<evidence type="ECO:0000256" key="3">
    <source>
        <dbReference type="ARBA" id="ARBA00022692"/>
    </source>
</evidence>
<accession>A0AAQ2XNE5</accession>
<dbReference type="InterPro" id="IPR050495">
    <property type="entry name" value="ATG22/LtaA_families"/>
</dbReference>
<gene>
    <name evidence="7" type="ORF">PSR59_00710</name>
</gene>
<dbReference type="EMBL" id="CP117692">
    <property type="protein sequence ID" value="WDC83023.1"/>
    <property type="molecule type" value="Genomic_DNA"/>
</dbReference>
<dbReference type="Proteomes" id="UP001222683">
    <property type="component" value="Chromosome"/>
</dbReference>
<dbReference type="InterPro" id="IPR036259">
    <property type="entry name" value="MFS_trans_sf"/>
</dbReference>
<keyword evidence="2" id="KW-0813">Transport</keyword>
<dbReference type="Gene3D" id="1.20.1250.20">
    <property type="entry name" value="MFS general substrate transporter like domains"/>
    <property type="match status" value="1"/>
</dbReference>
<dbReference type="PANTHER" id="PTHR23519">
    <property type="entry name" value="AUTOPHAGY-RELATED PROTEIN 22"/>
    <property type="match status" value="1"/>
</dbReference>
<dbReference type="PANTHER" id="PTHR23519:SF1">
    <property type="entry name" value="AUTOPHAGY-RELATED PROTEIN 22"/>
    <property type="match status" value="1"/>
</dbReference>
<dbReference type="AlphaFoldDB" id="A0AAQ2XNE5"/>
<keyword evidence="3 6" id="KW-0812">Transmembrane</keyword>
<evidence type="ECO:0000256" key="1">
    <source>
        <dbReference type="ARBA" id="ARBA00004127"/>
    </source>
</evidence>
<evidence type="ECO:0000256" key="6">
    <source>
        <dbReference type="SAM" id="Phobius"/>
    </source>
</evidence>
<comment type="subcellular location">
    <subcellularLocation>
        <location evidence="1">Endomembrane system</location>
        <topology evidence="1">Multi-pass membrane protein</topology>
    </subcellularLocation>
</comment>
<dbReference type="InterPro" id="IPR024671">
    <property type="entry name" value="Atg22-like"/>
</dbReference>
<feature type="transmembrane region" description="Helical" evidence="6">
    <location>
        <begin position="6"/>
        <end position="24"/>
    </location>
</feature>
<evidence type="ECO:0000313" key="7">
    <source>
        <dbReference type="EMBL" id="WDC83023.1"/>
    </source>
</evidence>